<dbReference type="RefSeq" id="WP_251840231.1">
    <property type="nucleotide sequence ID" value="NZ_JACSPO010000008.1"/>
</dbReference>
<protein>
    <recommendedName>
        <fullName evidence="4">Transposase family protein</fullName>
    </recommendedName>
</protein>
<sequence>MDDTDVDLLRRSAPEPSASASKLTVLLAEELRDVDVPTPRPAMGRRRRNSVVAVAMGTLLVTTGAVSDEIHEELRTAAREAVPEIVFPEDVDLTSYDAVERFYSGSSVSCPEGSDDFRPVTRAEPWSS</sequence>
<name>A0ABR8Z454_9MICO</name>
<accession>A0ABR8Z454</accession>
<keyword evidence="3" id="KW-1185">Reference proteome</keyword>
<gene>
    <name evidence="2" type="ORF">H9624_12450</name>
</gene>
<evidence type="ECO:0000313" key="2">
    <source>
        <dbReference type="EMBL" id="MBD8063128.1"/>
    </source>
</evidence>
<evidence type="ECO:0000313" key="3">
    <source>
        <dbReference type="Proteomes" id="UP000661894"/>
    </source>
</evidence>
<feature type="region of interest" description="Disordered" evidence="1">
    <location>
        <begin position="108"/>
        <end position="128"/>
    </location>
</feature>
<proteinExistence type="predicted"/>
<reference evidence="2 3" key="1">
    <citation type="submission" date="2020-08" db="EMBL/GenBank/DDBJ databases">
        <title>A Genomic Blueprint of the Chicken Gut Microbiome.</title>
        <authorList>
            <person name="Gilroy R."/>
            <person name="Ravi A."/>
            <person name="Getino M."/>
            <person name="Pursley I."/>
            <person name="Horton D.L."/>
            <person name="Alikhan N.-F."/>
            <person name="Baker D."/>
            <person name="Gharbi K."/>
            <person name="Hall N."/>
            <person name="Watson M."/>
            <person name="Adriaenssens E.M."/>
            <person name="Foster-Nyarko E."/>
            <person name="Jarju S."/>
            <person name="Secka A."/>
            <person name="Antonio M."/>
            <person name="Oren A."/>
            <person name="Chaudhuri R."/>
            <person name="La Ragione R.M."/>
            <person name="Hildebrand F."/>
            <person name="Pallen M.J."/>
        </authorList>
    </citation>
    <scope>NUCLEOTIDE SEQUENCE [LARGE SCALE GENOMIC DNA]</scope>
    <source>
        <strain evidence="2 3">Sa1BUA1</strain>
    </source>
</reference>
<evidence type="ECO:0008006" key="4">
    <source>
        <dbReference type="Google" id="ProtNLM"/>
    </source>
</evidence>
<dbReference type="Proteomes" id="UP000661894">
    <property type="component" value="Unassembled WGS sequence"/>
</dbReference>
<organism evidence="2 3">
    <name type="scientific">Oceanitalea stevensii</name>
    <dbReference type="NCBI Taxonomy" id="2763072"/>
    <lineage>
        <taxon>Bacteria</taxon>
        <taxon>Bacillati</taxon>
        <taxon>Actinomycetota</taxon>
        <taxon>Actinomycetes</taxon>
        <taxon>Micrococcales</taxon>
        <taxon>Bogoriellaceae</taxon>
        <taxon>Georgenia</taxon>
    </lineage>
</organism>
<dbReference type="EMBL" id="JACSPO010000008">
    <property type="protein sequence ID" value="MBD8063128.1"/>
    <property type="molecule type" value="Genomic_DNA"/>
</dbReference>
<comment type="caution">
    <text evidence="2">The sequence shown here is derived from an EMBL/GenBank/DDBJ whole genome shotgun (WGS) entry which is preliminary data.</text>
</comment>
<evidence type="ECO:0000256" key="1">
    <source>
        <dbReference type="SAM" id="MobiDB-lite"/>
    </source>
</evidence>
<feature type="region of interest" description="Disordered" evidence="1">
    <location>
        <begin position="1"/>
        <end position="21"/>
    </location>
</feature>